<dbReference type="InterPro" id="IPR029411">
    <property type="entry name" value="RG-lyase_III"/>
</dbReference>
<dbReference type="SUPFAM" id="SSF49785">
    <property type="entry name" value="Galactose-binding domain-like"/>
    <property type="match status" value="1"/>
</dbReference>
<sequence length="676" mass="75574">MSLFIYLVVHVALFCFLRSATAFQAIQDANQIVLANERLHVSLNKSIGIIDQLSLDNQDLLGPPNYAAKHGLGPYLDCYCTPKGAYTPGSNHPQYAVLQGNDSSGIPWAGVVMSEVYPPTGQILEQYWFLHGEETGLHSFSRLVYRNETGPESLGSFQEFRTLFRPNTHLWTHLSTNKRQNAPLPYHNPANAVDGGSGDVTLVQDTTWRINNASDPYVIEESDYFSKYIFSDGWRDHLVHGLFSDGRRNPGGSTFGAWLVMNTKETYFGGPLHSDLTVDGIIYNYIISNHHGDQTPNITNGLDYLAGPQFYYFNRGPPNAKLQDLRKDTLQFASPMWNADFYDSIAPHVPGYVPTAGRGSWKGSIRLPRAARRPLAVLSANGFDFQDNVFNTSAGQYWADINPDGLVEIPRVKAGTYRLTVYADGVFGQFEQDNIVVEAGQCTETDVEWQEDCHGIELWRIGNPDKSSGEYRHGFAPDLTHPLHPAQYRLYWGIYDYVADFPHGVNFQVGQSDVSVDLNYVHWSVYGGRGSVRPDVYVGNGNVNNWTILFDVDPEVLRGKTHAYLTIQLAAAKTAAGNTDVYKASQRYANLPYTVAVNHHELEPWIIPYYQSSSCAVRSAVTCYNLVHHFVFDASFLLPGGNKIILSLPFNATDYESAVLSNAIYVQYDALRLQVE</sequence>
<evidence type="ECO:0000256" key="9">
    <source>
        <dbReference type="ARBA" id="ARBA00023277"/>
    </source>
</evidence>
<dbReference type="Pfam" id="PF14683">
    <property type="entry name" value="CBM-like"/>
    <property type="match status" value="1"/>
</dbReference>
<dbReference type="Gene3D" id="2.60.40.1120">
    <property type="entry name" value="Carboxypeptidase-like, regulatory domain"/>
    <property type="match status" value="1"/>
</dbReference>
<feature type="domain" description="Rhamnogalacturonan lyase" evidence="12">
    <location>
        <begin position="457"/>
        <end position="673"/>
    </location>
</feature>
<organism evidence="14 15">
    <name type="scientific">Teratosphaeria nubilosa</name>
    <dbReference type="NCBI Taxonomy" id="161662"/>
    <lineage>
        <taxon>Eukaryota</taxon>
        <taxon>Fungi</taxon>
        <taxon>Dikarya</taxon>
        <taxon>Ascomycota</taxon>
        <taxon>Pezizomycotina</taxon>
        <taxon>Dothideomycetes</taxon>
        <taxon>Dothideomycetidae</taxon>
        <taxon>Mycosphaerellales</taxon>
        <taxon>Teratosphaeriaceae</taxon>
        <taxon>Teratosphaeria</taxon>
    </lineage>
</organism>
<evidence type="ECO:0000259" key="13">
    <source>
        <dbReference type="Pfam" id="PF14686"/>
    </source>
</evidence>
<gene>
    <name evidence="14" type="ORF">EJ03DRAFT_329615</name>
</gene>
<dbReference type="GO" id="GO:0000272">
    <property type="term" value="P:polysaccharide catabolic process"/>
    <property type="evidence" value="ECO:0007669"/>
    <property type="project" value="UniProtKB-KW"/>
</dbReference>
<keyword evidence="8 14" id="KW-0456">Lyase</keyword>
<reference evidence="14" key="1">
    <citation type="journal article" date="2020" name="Stud. Mycol.">
        <title>101 Dothideomycetes genomes: a test case for predicting lifestyles and emergence of pathogens.</title>
        <authorList>
            <person name="Haridas S."/>
            <person name="Albert R."/>
            <person name="Binder M."/>
            <person name="Bloem J."/>
            <person name="Labutti K."/>
            <person name="Salamov A."/>
            <person name="Andreopoulos B."/>
            <person name="Baker S."/>
            <person name="Barry K."/>
            <person name="Bills G."/>
            <person name="Bluhm B."/>
            <person name="Cannon C."/>
            <person name="Castanera R."/>
            <person name="Culley D."/>
            <person name="Daum C."/>
            <person name="Ezra D."/>
            <person name="Gonzalez J."/>
            <person name="Henrissat B."/>
            <person name="Kuo A."/>
            <person name="Liang C."/>
            <person name="Lipzen A."/>
            <person name="Lutzoni F."/>
            <person name="Magnuson J."/>
            <person name="Mondo S."/>
            <person name="Nolan M."/>
            <person name="Ohm R."/>
            <person name="Pangilinan J."/>
            <person name="Park H.-J."/>
            <person name="Ramirez L."/>
            <person name="Alfaro M."/>
            <person name="Sun H."/>
            <person name="Tritt A."/>
            <person name="Yoshinaga Y."/>
            <person name="Zwiers L.-H."/>
            <person name="Turgeon B."/>
            <person name="Goodwin S."/>
            <person name="Spatafora J."/>
            <person name="Crous P."/>
            <person name="Grigoriev I."/>
        </authorList>
    </citation>
    <scope>NUCLEOTIDE SEQUENCE</scope>
    <source>
        <strain evidence="14">CBS 116005</strain>
    </source>
</reference>
<evidence type="ECO:0000313" key="15">
    <source>
        <dbReference type="Proteomes" id="UP000799436"/>
    </source>
</evidence>
<dbReference type="EC" id="4.2.2.23" evidence="4"/>
<dbReference type="CDD" id="cd10320">
    <property type="entry name" value="RGL4_N"/>
    <property type="match status" value="1"/>
</dbReference>
<name>A0A6G1L2A0_9PEZI</name>
<dbReference type="InterPro" id="IPR008979">
    <property type="entry name" value="Galactose-bd-like_sf"/>
</dbReference>
<dbReference type="GO" id="GO:0030246">
    <property type="term" value="F:carbohydrate binding"/>
    <property type="evidence" value="ECO:0007669"/>
    <property type="project" value="InterPro"/>
</dbReference>
<accession>A0A6G1L2A0</accession>
<evidence type="ECO:0000256" key="4">
    <source>
        <dbReference type="ARBA" id="ARBA00012437"/>
    </source>
</evidence>
<dbReference type="InterPro" id="IPR051850">
    <property type="entry name" value="Polysacch_Lyase_4"/>
</dbReference>
<keyword evidence="6 11" id="KW-0732">Signal</keyword>
<keyword evidence="7" id="KW-0325">Glycoprotein</keyword>
<evidence type="ECO:0000256" key="6">
    <source>
        <dbReference type="ARBA" id="ARBA00022729"/>
    </source>
</evidence>
<feature type="chain" id="PRO_5026265801" description="rhamnogalacturonan endolyase" evidence="11">
    <location>
        <begin position="23"/>
        <end position="676"/>
    </location>
</feature>
<dbReference type="PANTHER" id="PTHR32018">
    <property type="entry name" value="RHAMNOGALACTURONATE LYASE FAMILY PROTEIN"/>
    <property type="match status" value="1"/>
</dbReference>
<keyword evidence="15" id="KW-1185">Reference proteome</keyword>
<dbReference type="InterPro" id="IPR013784">
    <property type="entry name" value="Carb-bd-like_fold"/>
</dbReference>
<comment type="subcellular location">
    <subcellularLocation>
        <location evidence="2">Secreted</location>
    </subcellularLocation>
</comment>
<keyword evidence="5" id="KW-0964">Secreted</keyword>
<evidence type="ECO:0000256" key="3">
    <source>
        <dbReference type="ARBA" id="ARBA00010418"/>
    </source>
</evidence>
<dbReference type="GO" id="GO:0005576">
    <property type="term" value="C:extracellular region"/>
    <property type="evidence" value="ECO:0007669"/>
    <property type="project" value="UniProtKB-SubCell"/>
</dbReference>
<dbReference type="InterPro" id="IPR029413">
    <property type="entry name" value="RG-lyase_II"/>
</dbReference>
<dbReference type="PANTHER" id="PTHR32018:SF9">
    <property type="entry name" value="RHAMNOGALACTURONATE LYASE B"/>
    <property type="match status" value="1"/>
</dbReference>
<evidence type="ECO:0000256" key="5">
    <source>
        <dbReference type="ARBA" id="ARBA00022525"/>
    </source>
</evidence>
<dbReference type="Proteomes" id="UP000799436">
    <property type="component" value="Unassembled WGS sequence"/>
</dbReference>
<evidence type="ECO:0000256" key="10">
    <source>
        <dbReference type="ARBA" id="ARBA00023326"/>
    </source>
</evidence>
<comment type="similarity">
    <text evidence="3">Belongs to the polysaccharide lyase 4 family.</text>
</comment>
<dbReference type="EMBL" id="ML995863">
    <property type="protein sequence ID" value="KAF2766955.1"/>
    <property type="molecule type" value="Genomic_DNA"/>
</dbReference>
<dbReference type="Pfam" id="PF14686">
    <property type="entry name" value="fn3_3"/>
    <property type="match status" value="1"/>
</dbReference>
<proteinExistence type="inferred from homology"/>
<feature type="domain" description="Rhamnogalacturonan lyase" evidence="13">
    <location>
        <begin position="369"/>
        <end position="444"/>
    </location>
</feature>
<dbReference type="InterPro" id="IPR014718">
    <property type="entry name" value="GH-type_carb-bd"/>
</dbReference>
<evidence type="ECO:0000313" key="14">
    <source>
        <dbReference type="EMBL" id="KAF2766955.1"/>
    </source>
</evidence>
<keyword evidence="9" id="KW-0119">Carbohydrate metabolism</keyword>
<dbReference type="SUPFAM" id="SSF49452">
    <property type="entry name" value="Starch-binding domain-like"/>
    <property type="match status" value="1"/>
</dbReference>
<feature type="signal peptide" evidence="11">
    <location>
        <begin position="1"/>
        <end position="22"/>
    </location>
</feature>
<dbReference type="InterPro" id="IPR011013">
    <property type="entry name" value="Gal_mutarotase_sf_dom"/>
</dbReference>
<evidence type="ECO:0000256" key="11">
    <source>
        <dbReference type="SAM" id="SignalP"/>
    </source>
</evidence>
<comment type="catalytic activity">
    <reaction evidence="1">
        <text>Endotype eliminative cleavage of L-alpha-rhamnopyranosyl-(1-&gt;4)-alpha-D-galactopyranosyluronic acid bonds of rhamnogalacturonan I domains in ramified hairy regions of pectin leaving L-rhamnopyranose at the reducing end and 4-deoxy-4,5-unsaturated D-galactopyranosyluronic acid at the non-reducing end.</text>
        <dbReference type="EC" id="4.2.2.23"/>
    </reaction>
</comment>
<evidence type="ECO:0000256" key="7">
    <source>
        <dbReference type="ARBA" id="ARBA00023180"/>
    </source>
</evidence>
<dbReference type="GO" id="GO:0102210">
    <property type="term" value="F:rhamnogalacturonan endolyase activity"/>
    <property type="evidence" value="ECO:0007669"/>
    <property type="project" value="UniProtKB-EC"/>
</dbReference>
<dbReference type="Gene3D" id="2.70.98.10">
    <property type="match status" value="1"/>
</dbReference>
<dbReference type="SUPFAM" id="SSF74650">
    <property type="entry name" value="Galactose mutarotase-like"/>
    <property type="match status" value="1"/>
</dbReference>
<dbReference type="CDD" id="cd10316">
    <property type="entry name" value="RGL4_M"/>
    <property type="match status" value="1"/>
</dbReference>
<evidence type="ECO:0000256" key="1">
    <source>
        <dbReference type="ARBA" id="ARBA00001324"/>
    </source>
</evidence>
<protein>
    <recommendedName>
        <fullName evidence="4">rhamnogalacturonan endolyase</fullName>
        <ecNumber evidence="4">4.2.2.23</ecNumber>
    </recommendedName>
</protein>
<evidence type="ECO:0000259" key="12">
    <source>
        <dbReference type="Pfam" id="PF14683"/>
    </source>
</evidence>
<dbReference type="OrthoDB" id="2130367at2759"/>
<evidence type="ECO:0000256" key="2">
    <source>
        <dbReference type="ARBA" id="ARBA00004613"/>
    </source>
</evidence>
<keyword evidence="10" id="KW-0624">Polysaccharide degradation</keyword>
<dbReference type="AlphaFoldDB" id="A0A6G1L2A0"/>
<evidence type="ECO:0000256" key="8">
    <source>
        <dbReference type="ARBA" id="ARBA00023239"/>
    </source>
</evidence>